<dbReference type="PANTHER" id="PTHR10655">
    <property type="entry name" value="LYSOPHOSPHOLIPASE-RELATED"/>
    <property type="match status" value="1"/>
</dbReference>
<organism evidence="3 4">
    <name type="scientific">Hortaea werneckii EXF-2000</name>
    <dbReference type="NCBI Taxonomy" id="1157616"/>
    <lineage>
        <taxon>Eukaryota</taxon>
        <taxon>Fungi</taxon>
        <taxon>Dikarya</taxon>
        <taxon>Ascomycota</taxon>
        <taxon>Pezizomycotina</taxon>
        <taxon>Dothideomycetes</taxon>
        <taxon>Dothideomycetidae</taxon>
        <taxon>Mycosphaerellales</taxon>
        <taxon>Teratosphaeriaceae</taxon>
        <taxon>Hortaea</taxon>
    </lineage>
</organism>
<dbReference type="InParanoid" id="A0A1Z5SZL8"/>
<keyword evidence="4" id="KW-1185">Reference proteome</keyword>
<evidence type="ECO:0000259" key="2">
    <source>
        <dbReference type="Pfam" id="PF02230"/>
    </source>
</evidence>
<dbReference type="InterPro" id="IPR050565">
    <property type="entry name" value="LYPA1-2/EST-like"/>
</dbReference>
<dbReference type="Proteomes" id="UP000194280">
    <property type="component" value="Unassembled WGS sequence"/>
</dbReference>
<dbReference type="Pfam" id="PF02230">
    <property type="entry name" value="Abhydrolase_2"/>
    <property type="match status" value="1"/>
</dbReference>
<comment type="caution">
    <text evidence="3">The sequence shown here is derived from an EMBL/GenBank/DDBJ whole genome shotgun (WGS) entry which is preliminary data.</text>
</comment>
<evidence type="ECO:0000313" key="3">
    <source>
        <dbReference type="EMBL" id="OTA27732.1"/>
    </source>
</evidence>
<proteinExistence type="inferred from homology"/>
<dbReference type="Gene3D" id="3.40.50.1820">
    <property type="entry name" value="alpha/beta hydrolase"/>
    <property type="match status" value="1"/>
</dbReference>
<comment type="similarity">
    <text evidence="1">Belongs to the AB hydrolase superfamily. AB hydrolase 2 family.</text>
</comment>
<evidence type="ECO:0000313" key="4">
    <source>
        <dbReference type="Proteomes" id="UP000194280"/>
    </source>
</evidence>
<dbReference type="EMBL" id="MUNK01000175">
    <property type="protein sequence ID" value="OTA27732.1"/>
    <property type="molecule type" value="Genomic_DNA"/>
</dbReference>
<reference evidence="3 4" key="1">
    <citation type="submission" date="2017-01" db="EMBL/GenBank/DDBJ databases">
        <title>The recent genome duplication of the halophilic yeast Hortaea werneckii: insights from long-read sequencing.</title>
        <authorList>
            <person name="Sinha S."/>
            <person name="Flibotte S."/>
            <person name="Neira M."/>
            <person name="Lenassi M."/>
            <person name="Gostincar C."/>
            <person name="Stajich J.E."/>
            <person name="Nislow C.E."/>
        </authorList>
    </citation>
    <scope>NUCLEOTIDE SEQUENCE [LARGE SCALE GENOMIC DNA]</scope>
    <source>
        <strain evidence="3 4">EXF-2000</strain>
    </source>
</reference>
<dbReference type="InterPro" id="IPR029058">
    <property type="entry name" value="AB_hydrolase_fold"/>
</dbReference>
<dbReference type="AlphaFoldDB" id="A0A1Z5SZL8"/>
<protein>
    <recommendedName>
        <fullName evidence="2">Phospholipase/carboxylesterase/thioesterase domain-containing protein</fullName>
    </recommendedName>
</protein>
<dbReference type="GO" id="GO:0005737">
    <property type="term" value="C:cytoplasm"/>
    <property type="evidence" value="ECO:0007669"/>
    <property type="project" value="TreeGrafter"/>
</dbReference>
<dbReference type="VEuPathDB" id="FungiDB:BTJ68_10774"/>
<accession>A0A1Z5SZL8</accession>
<name>A0A1Z5SZL8_HORWE</name>
<dbReference type="GO" id="GO:0052689">
    <property type="term" value="F:carboxylic ester hydrolase activity"/>
    <property type="evidence" value="ECO:0007669"/>
    <property type="project" value="TreeGrafter"/>
</dbReference>
<dbReference type="STRING" id="1157616.A0A1Z5SZL8"/>
<sequence>MGRLPTVDDFPSNVTLSIVPPPNNDPPTNVLILLHGLGDTHVSFEKLGKQMNLPETACISIRGPQGLLDMGGFHWGDDVIFDSTSGGLDADAGFKQATAMLKGLVEDDLMEKCGYHAREIMLFGFGQGGMAALNLTVALSQQPKNASNAEFGGSISIGAPLASEAPPALIAKCRTPILVCAGNDETSVTSTAEGKLKRIFEYVEIKRYRRAGDVMPNSRDEMMPIMQFFARRLRSTKGVPEGPSKSVNKCDGIIKERVRDLSLEKEGDVAEEVRG</sequence>
<dbReference type="OrthoDB" id="437457at2759"/>
<evidence type="ECO:0000256" key="1">
    <source>
        <dbReference type="ARBA" id="ARBA00006499"/>
    </source>
</evidence>
<dbReference type="SUPFAM" id="SSF53474">
    <property type="entry name" value="alpha/beta-Hydrolases"/>
    <property type="match status" value="1"/>
</dbReference>
<dbReference type="InterPro" id="IPR003140">
    <property type="entry name" value="PLipase/COase/thioEstase"/>
</dbReference>
<dbReference type="GO" id="GO:0008474">
    <property type="term" value="F:palmitoyl-(protein) hydrolase activity"/>
    <property type="evidence" value="ECO:0007669"/>
    <property type="project" value="TreeGrafter"/>
</dbReference>
<dbReference type="PANTHER" id="PTHR10655:SF67">
    <property type="entry name" value="PHOSPHOLIPASE_CARBOXYLESTERASE SUPERFAMILY (AFU_ORTHOLOGUE AFUA_5G09340)"/>
    <property type="match status" value="1"/>
</dbReference>
<gene>
    <name evidence="3" type="ORF">BTJ68_10774</name>
</gene>
<feature type="domain" description="Phospholipase/carboxylesterase/thioesterase" evidence="2">
    <location>
        <begin position="24"/>
        <end position="229"/>
    </location>
</feature>